<evidence type="ECO:0000259" key="1">
    <source>
        <dbReference type="Pfam" id="PF01370"/>
    </source>
</evidence>
<evidence type="ECO:0000313" key="2">
    <source>
        <dbReference type="EMBL" id="NDU43710.1"/>
    </source>
</evidence>
<dbReference type="AlphaFoldDB" id="A0A845UGL0"/>
<feature type="domain" description="NAD-dependent epimerase/dehydratase" evidence="1">
    <location>
        <begin position="24"/>
        <end position="247"/>
    </location>
</feature>
<dbReference type="Gene3D" id="3.40.50.720">
    <property type="entry name" value="NAD(P)-binding Rossmann-like Domain"/>
    <property type="match status" value="1"/>
</dbReference>
<dbReference type="Pfam" id="PF01370">
    <property type="entry name" value="Epimerase"/>
    <property type="match status" value="1"/>
</dbReference>
<dbReference type="EMBL" id="WNJL01000040">
    <property type="protein sequence ID" value="NDU43710.1"/>
    <property type="molecule type" value="Genomic_DNA"/>
</dbReference>
<gene>
    <name evidence="2" type="ORF">GL267_14105</name>
</gene>
<protein>
    <submittedName>
        <fullName evidence="2">NAD-dependent epimerase/dehydratase family protein</fullName>
    </submittedName>
</protein>
<dbReference type="PANTHER" id="PTHR43245">
    <property type="entry name" value="BIFUNCTIONAL POLYMYXIN RESISTANCE PROTEIN ARNA"/>
    <property type="match status" value="1"/>
</dbReference>
<dbReference type="InterPro" id="IPR036291">
    <property type="entry name" value="NAD(P)-bd_dom_sf"/>
</dbReference>
<dbReference type="InterPro" id="IPR050177">
    <property type="entry name" value="Lipid_A_modif_metabolic_enz"/>
</dbReference>
<sequence length="351" mass="38396">MKTRGWASRPYPKACMPSLDSPSLVTGATGFIGGHLAERLLAMGQPLRLLVRDPSRLPPLLRNGADIIQGNLEDADSLLPAVQGARWIFHCAANVRTWDLPQNYHAVNVAGLGHLLRAIEQAGQPPQRFVHLSSVDVYGFPKTPCDEDCPANGGDFAYGQSKLQGESLLREQAARMHLSYSVLRPTNVMGPRSSFIQRIGDELRRGLMLTIHGGVEDCGFLAVDNLVDCMLWAAQAEAASDQCYNVADPEPISWRRFLDDFRTGIQGKGVVLDLPYGLANAVAAVIETPYRWLGSAREPLLHRLLVRIFGRTCGHRADRIATAGGPVGRVSYAQAMRESIAWYRGESGAGW</sequence>
<organism evidence="2">
    <name type="scientific">Acidithiobacillus ferrianus</name>
    <dbReference type="NCBI Taxonomy" id="2678518"/>
    <lineage>
        <taxon>Bacteria</taxon>
        <taxon>Pseudomonadati</taxon>
        <taxon>Pseudomonadota</taxon>
        <taxon>Acidithiobacillia</taxon>
        <taxon>Acidithiobacillales</taxon>
        <taxon>Acidithiobacillaceae</taxon>
        <taxon>Acidithiobacillus</taxon>
    </lineage>
</organism>
<accession>A0A845UGL0</accession>
<name>A0A845UGL0_9PROT</name>
<dbReference type="SUPFAM" id="SSF51735">
    <property type="entry name" value="NAD(P)-binding Rossmann-fold domains"/>
    <property type="match status" value="1"/>
</dbReference>
<reference evidence="2" key="1">
    <citation type="submission" date="2019-11" db="EMBL/GenBank/DDBJ databases">
        <title>Acidithiobacillus ferrianus sp. nov.: a facultatively anaerobic and extremely acidophilic chemolithoautotroph.</title>
        <authorList>
            <person name="Norris P.R."/>
            <person name="Falagan C."/>
            <person name="Moya-Beltran A."/>
            <person name="Castro M."/>
            <person name="Quatrini R."/>
            <person name="Johnson D.B."/>
        </authorList>
    </citation>
    <scope>NUCLEOTIDE SEQUENCE [LARGE SCALE GENOMIC DNA]</scope>
    <source>
        <strain evidence="2">MG</strain>
    </source>
</reference>
<comment type="caution">
    <text evidence="2">The sequence shown here is derived from an EMBL/GenBank/DDBJ whole genome shotgun (WGS) entry which is preliminary data.</text>
</comment>
<proteinExistence type="predicted"/>
<dbReference type="InterPro" id="IPR001509">
    <property type="entry name" value="Epimerase_deHydtase"/>
</dbReference>